<feature type="transmembrane region" description="Helical" evidence="6">
    <location>
        <begin position="108"/>
        <end position="125"/>
    </location>
</feature>
<feature type="transmembrane region" description="Helical" evidence="6">
    <location>
        <begin position="232"/>
        <end position="251"/>
    </location>
</feature>
<dbReference type="SMART" id="SM00724">
    <property type="entry name" value="TLC"/>
    <property type="match status" value="1"/>
</dbReference>
<keyword evidence="3 6" id="KW-1133">Transmembrane helix</keyword>
<evidence type="ECO:0000256" key="3">
    <source>
        <dbReference type="ARBA" id="ARBA00022989"/>
    </source>
</evidence>
<name>A0A2R5G5W6_9STRA</name>
<dbReference type="OrthoDB" id="190120at2759"/>
<dbReference type="EMBL" id="BEYU01000015">
    <property type="protein sequence ID" value="GBG25729.1"/>
    <property type="molecule type" value="Genomic_DNA"/>
</dbReference>
<comment type="caution">
    <text evidence="8">The sequence shown here is derived from an EMBL/GenBank/DDBJ whole genome shotgun (WGS) entry which is preliminary data.</text>
</comment>
<proteinExistence type="predicted"/>
<gene>
    <name evidence="8" type="ORF">FCC1311_019482</name>
</gene>
<feature type="transmembrane region" description="Helical" evidence="6">
    <location>
        <begin position="66"/>
        <end position="88"/>
    </location>
</feature>
<evidence type="ECO:0000256" key="6">
    <source>
        <dbReference type="SAM" id="Phobius"/>
    </source>
</evidence>
<evidence type="ECO:0000256" key="1">
    <source>
        <dbReference type="ARBA" id="ARBA00004141"/>
    </source>
</evidence>
<comment type="subcellular location">
    <subcellularLocation>
        <location evidence="1">Membrane</location>
        <topology evidence="1">Multi-pass membrane protein</topology>
    </subcellularLocation>
</comment>
<dbReference type="InParanoid" id="A0A2R5G5W6"/>
<accession>A0A2R5G5W6</accession>
<feature type="transmembrane region" description="Helical" evidence="6">
    <location>
        <begin position="155"/>
        <end position="172"/>
    </location>
</feature>
<dbReference type="PROSITE" id="PS50922">
    <property type="entry name" value="TLC"/>
    <property type="match status" value="1"/>
</dbReference>
<dbReference type="Proteomes" id="UP000241890">
    <property type="component" value="Unassembled WGS sequence"/>
</dbReference>
<feature type="transmembrane region" description="Helical" evidence="6">
    <location>
        <begin position="192"/>
        <end position="212"/>
    </location>
</feature>
<dbReference type="PANTHER" id="PTHR13439">
    <property type="entry name" value="CT120 PROTEIN"/>
    <property type="match status" value="1"/>
</dbReference>
<dbReference type="Pfam" id="PF03798">
    <property type="entry name" value="TRAM_LAG1_CLN8"/>
    <property type="match status" value="1"/>
</dbReference>
<sequence length="267" mass="29660">MAQDGTTLLEASAAYLGKVLEPEQAQRVVASLALFFSLQALGKKVLPSVIPADRWDKLTDLEKTKISGWCVSIFHAVTGVSAATYIMATQEGTVVSDRIYGTSLNSCRLFNYTMAYFLWDLIMVFKAPTVDLGFLAHHVVGFATLVTMLHPFMQFYGLCCTLFELSTPFLSYRSIMLALGYKGSPAVKRAELLFGLAFLVGRILFGVPMAVYGTYEGTVALWKGLIQYKSHYAILFATNTIMIVLNILWFGKILRMSKKKPDNKKSD</sequence>
<organism evidence="8 9">
    <name type="scientific">Hondaea fermentalgiana</name>
    <dbReference type="NCBI Taxonomy" id="2315210"/>
    <lineage>
        <taxon>Eukaryota</taxon>
        <taxon>Sar</taxon>
        <taxon>Stramenopiles</taxon>
        <taxon>Bigyra</taxon>
        <taxon>Labyrinthulomycetes</taxon>
        <taxon>Thraustochytrida</taxon>
        <taxon>Thraustochytriidae</taxon>
        <taxon>Hondaea</taxon>
    </lineage>
</organism>
<keyword evidence="2 5" id="KW-0812">Transmembrane</keyword>
<dbReference type="PANTHER" id="PTHR13439:SF0">
    <property type="entry name" value="TOPOISOMERASE I DAMAGE AFFECTED PROTEIN 4"/>
    <property type="match status" value="1"/>
</dbReference>
<dbReference type="InterPro" id="IPR006634">
    <property type="entry name" value="TLC-dom"/>
</dbReference>
<dbReference type="GO" id="GO:0055088">
    <property type="term" value="P:lipid homeostasis"/>
    <property type="evidence" value="ECO:0007669"/>
    <property type="project" value="TreeGrafter"/>
</dbReference>
<evidence type="ECO:0000313" key="8">
    <source>
        <dbReference type="EMBL" id="GBG25729.1"/>
    </source>
</evidence>
<dbReference type="GO" id="GO:0005783">
    <property type="term" value="C:endoplasmic reticulum"/>
    <property type="evidence" value="ECO:0007669"/>
    <property type="project" value="TreeGrafter"/>
</dbReference>
<keyword evidence="4 5" id="KW-0472">Membrane</keyword>
<protein>
    <submittedName>
        <fullName evidence="8">Transmembrane protein 56-like C</fullName>
    </submittedName>
</protein>
<keyword evidence="9" id="KW-1185">Reference proteome</keyword>
<evidence type="ECO:0000256" key="4">
    <source>
        <dbReference type="ARBA" id="ARBA00023136"/>
    </source>
</evidence>
<dbReference type="GO" id="GO:0016020">
    <property type="term" value="C:membrane"/>
    <property type="evidence" value="ECO:0007669"/>
    <property type="project" value="UniProtKB-SubCell"/>
</dbReference>
<dbReference type="InterPro" id="IPR050846">
    <property type="entry name" value="TLCD"/>
</dbReference>
<dbReference type="AlphaFoldDB" id="A0A2R5G5W6"/>
<evidence type="ECO:0000259" key="7">
    <source>
        <dbReference type="PROSITE" id="PS50922"/>
    </source>
</evidence>
<feature type="domain" description="TLC" evidence="7">
    <location>
        <begin position="61"/>
        <end position="262"/>
    </location>
</feature>
<evidence type="ECO:0000256" key="5">
    <source>
        <dbReference type="PROSITE-ProRule" id="PRU00205"/>
    </source>
</evidence>
<reference evidence="8 9" key="1">
    <citation type="submission" date="2017-12" db="EMBL/GenBank/DDBJ databases">
        <title>Sequencing, de novo assembly and annotation of complete genome of a new Thraustochytrid species, strain FCC1311.</title>
        <authorList>
            <person name="Sedici K."/>
            <person name="Godart F."/>
            <person name="Aiese Cigliano R."/>
            <person name="Sanseverino W."/>
            <person name="Barakat M."/>
            <person name="Ortet P."/>
            <person name="Marechal E."/>
            <person name="Cagnac O."/>
            <person name="Amato A."/>
        </authorList>
    </citation>
    <scope>NUCLEOTIDE SEQUENCE [LARGE SCALE GENOMIC DNA]</scope>
</reference>
<evidence type="ECO:0000256" key="2">
    <source>
        <dbReference type="ARBA" id="ARBA00022692"/>
    </source>
</evidence>
<evidence type="ECO:0000313" key="9">
    <source>
        <dbReference type="Proteomes" id="UP000241890"/>
    </source>
</evidence>